<proteinExistence type="predicted"/>
<sequence>MSHASGLDEPSSPVSVSSLQHHDHAPESPTLPSWKGRVSTSPNAVNIVRKVMPRSQESKQKPLLTKEVVVSSSNFNAYVKQIPPSLRTKPKQVAPAPAAGMYWSCAHTYGRETPRLLRAHTATLVGELMYVFGGCDAKSCYNTLYTLDLDTLTWSRPKTTGEAPPPCRAHSATLVDRKLFIFGGGDGPNYFNDLYILDTGTCLCLRDMSTCCRSMPEKLIMVGLAETLVWSKPLIQGTPPTPRRAHTTCLYKQRIYIFGGGDGSRALHDVFYLDVSNLAQMSWSKLEPAGRPPISRGYHTSNLVGDKWVIFGGSDGHECFNDVFVLDLALEQWFLVDLDREIPRLSHTATQVGSYLFVVGGHDGTRYSNDILMLNLVTMNWEVRKVYGQAPSPRGYHSSILYDSRLFIFGGYDGRSVFDDVYILDLAASAYLPQITNFAVEV</sequence>
<dbReference type="EMBL" id="MVBO01000035">
    <property type="protein sequence ID" value="OZJ04591.1"/>
    <property type="molecule type" value="Genomic_DNA"/>
</dbReference>
<dbReference type="AlphaFoldDB" id="A0A261Y1X4"/>
<organism evidence="4 5">
    <name type="scientific">Bifiguratus adelaidae</name>
    <dbReference type="NCBI Taxonomy" id="1938954"/>
    <lineage>
        <taxon>Eukaryota</taxon>
        <taxon>Fungi</taxon>
        <taxon>Fungi incertae sedis</taxon>
        <taxon>Mucoromycota</taxon>
        <taxon>Mucoromycotina</taxon>
        <taxon>Endogonomycetes</taxon>
        <taxon>Endogonales</taxon>
        <taxon>Endogonales incertae sedis</taxon>
        <taxon>Bifiguratus</taxon>
    </lineage>
</organism>
<dbReference type="OrthoDB" id="10251809at2759"/>
<evidence type="ECO:0000256" key="2">
    <source>
        <dbReference type="ARBA" id="ARBA00022737"/>
    </source>
</evidence>
<keyword evidence="2" id="KW-0677">Repeat</keyword>
<dbReference type="PANTHER" id="PTHR46093">
    <property type="entry name" value="ACYL-COA-BINDING DOMAIN-CONTAINING PROTEIN 5"/>
    <property type="match status" value="1"/>
</dbReference>
<dbReference type="Gene3D" id="2.120.10.80">
    <property type="entry name" value="Kelch-type beta propeller"/>
    <property type="match status" value="2"/>
</dbReference>
<evidence type="ECO:0000256" key="3">
    <source>
        <dbReference type="SAM" id="MobiDB-lite"/>
    </source>
</evidence>
<dbReference type="InterPro" id="IPR015915">
    <property type="entry name" value="Kelch-typ_b-propeller"/>
</dbReference>
<feature type="region of interest" description="Disordered" evidence="3">
    <location>
        <begin position="1"/>
        <end position="39"/>
    </location>
</feature>
<gene>
    <name evidence="4" type="ORF">BZG36_02765</name>
</gene>
<keyword evidence="5" id="KW-1185">Reference proteome</keyword>
<evidence type="ECO:0000313" key="4">
    <source>
        <dbReference type="EMBL" id="OZJ04591.1"/>
    </source>
</evidence>
<dbReference type="InterPro" id="IPR011498">
    <property type="entry name" value="Kelch_2"/>
</dbReference>
<reference evidence="4 5" key="1">
    <citation type="journal article" date="2017" name="Mycologia">
        <title>Bifiguratus adelaidae, gen. et sp. nov., a new member of Mucoromycotina in endophytic and soil-dwelling habitats.</title>
        <authorList>
            <person name="Torres-Cruz T.J."/>
            <person name="Billingsley Tobias T.L."/>
            <person name="Almatruk M."/>
            <person name="Hesse C."/>
            <person name="Kuske C.R."/>
            <person name="Desiro A."/>
            <person name="Benucci G.M."/>
            <person name="Bonito G."/>
            <person name="Stajich J.E."/>
            <person name="Dunlap C."/>
            <person name="Arnold A.E."/>
            <person name="Porras-Alfaro A."/>
        </authorList>
    </citation>
    <scope>NUCLEOTIDE SEQUENCE [LARGE SCALE GENOMIC DNA]</scope>
    <source>
        <strain evidence="4 5">AZ0501</strain>
    </source>
</reference>
<dbReference type="SUPFAM" id="SSF117281">
    <property type="entry name" value="Kelch motif"/>
    <property type="match status" value="2"/>
</dbReference>
<keyword evidence="1" id="KW-0880">Kelch repeat</keyword>
<dbReference type="Pfam" id="PF07646">
    <property type="entry name" value="Kelch_2"/>
    <property type="match status" value="1"/>
</dbReference>
<evidence type="ECO:0000256" key="1">
    <source>
        <dbReference type="ARBA" id="ARBA00022441"/>
    </source>
</evidence>
<name>A0A261Y1X4_9FUNG</name>
<protein>
    <recommendedName>
        <fullName evidence="6">Galactose oxidase</fullName>
    </recommendedName>
</protein>
<dbReference type="PANTHER" id="PTHR46093:SF18">
    <property type="entry name" value="FIBRONECTIN TYPE-III DOMAIN-CONTAINING PROTEIN"/>
    <property type="match status" value="1"/>
</dbReference>
<dbReference type="Proteomes" id="UP000242875">
    <property type="component" value="Unassembled WGS sequence"/>
</dbReference>
<evidence type="ECO:0000313" key="5">
    <source>
        <dbReference type="Proteomes" id="UP000242875"/>
    </source>
</evidence>
<accession>A0A261Y1X4</accession>
<evidence type="ECO:0008006" key="6">
    <source>
        <dbReference type="Google" id="ProtNLM"/>
    </source>
</evidence>
<dbReference type="Pfam" id="PF24681">
    <property type="entry name" value="Kelch_KLHDC2_KLHL20_DRC7"/>
    <property type="match status" value="2"/>
</dbReference>
<comment type="caution">
    <text evidence="4">The sequence shown here is derived from an EMBL/GenBank/DDBJ whole genome shotgun (WGS) entry which is preliminary data.</text>
</comment>